<organism evidence="1 2">
    <name type="scientific">Paraburkholderia phymatum</name>
    <dbReference type="NCBI Taxonomy" id="148447"/>
    <lineage>
        <taxon>Bacteria</taxon>
        <taxon>Pseudomonadati</taxon>
        <taxon>Pseudomonadota</taxon>
        <taxon>Betaproteobacteria</taxon>
        <taxon>Burkholderiales</taxon>
        <taxon>Burkholderiaceae</taxon>
        <taxon>Paraburkholderia</taxon>
    </lineage>
</organism>
<accession>A0ACC6U9D0</accession>
<evidence type="ECO:0000313" key="2">
    <source>
        <dbReference type="Proteomes" id="UP001558850"/>
    </source>
</evidence>
<protein>
    <submittedName>
        <fullName evidence="1">Uncharacterized protein</fullName>
    </submittedName>
</protein>
<name>A0ACC6U9D0_9BURK</name>
<evidence type="ECO:0000313" key="1">
    <source>
        <dbReference type="EMBL" id="MEX3936303.1"/>
    </source>
</evidence>
<gene>
    <name evidence="1" type="ORF">AB4Y32_31715</name>
</gene>
<sequence length="136" mass="14257">MASVKVSITRAIIGISVLQSVCILVVYWLAPEGTALAPGEGVLATGASLEGDGMLAADALPLAPLAAALCAGVPLMPALLLITPLLSVLLVVLLALCRRPFCKRLCRMQTLLPRARETDHARQASSPRLLCERYGA</sequence>
<keyword evidence="2" id="KW-1185">Reference proteome</keyword>
<proteinExistence type="predicted"/>
<dbReference type="Proteomes" id="UP001558850">
    <property type="component" value="Unassembled WGS sequence"/>
</dbReference>
<reference evidence="1" key="1">
    <citation type="submission" date="2024-07" db="EMBL/GenBank/DDBJ databases">
        <title>A survey of Mimosa microsymbionts across Brazilian biomes reveals a high diversity of Paraburkholderia nodulating endemic species, but also that Cupriavidus is common as a symbiont of widespread species.</title>
        <authorList>
            <person name="Rouws L."/>
            <person name="Barauna A."/>
            <person name="Beukes C."/>
            <person name="Rouws J.R.C."/>
            <person name="De Faria S.M."/>
            <person name="Gross E."/>
            <person name="Bueno Dos Reis Junior F."/>
            <person name="Simon M.F."/>
            <person name="Maluk M."/>
            <person name="Odee D.W."/>
            <person name="Kenicer G."/>
            <person name="Young J.P.W."/>
            <person name="Reis V.M."/>
            <person name="Zilli J."/>
            <person name="James E.K."/>
        </authorList>
    </citation>
    <scope>NUCLEOTIDE SEQUENCE</scope>
    <source>
        <strain evidence="1">EG181B</strain>
    </source>
</reference>
<dbReference type="EMBL" id="JBFRCH010000029">
    <property type="protein sequence ID" value="MEX3936303.1"/>
    <property type="molecule type" value="Genomic_DNA"/>
</dbReference>
<comment type="caution">
    <text evidence="1">The sequence shown here is derived from an EMBL/GenBank/DDBJ whole genome shotgun (WGS) entry which is preliminary data.</text>
</comment>